<evidence type="ECO:0000256" key="1">
    <source>
        <dbReference type="ARBA" id="ARBA00009589"/>
    </source>
</evidence>
<protein>
    <recommendedName>
        <fullName evidence="5">Nucleotidase</fullName>
    </recommendedName>
</protein>
<dbReference type="Pfam" id="PF06941">
    <property type="entry name" value="NT5C"/>
    <property type="match status" value="1"/>
</dbReference>
<dbReference type="InterPro" id="IPR036412">
    <property type="entry name" value="HAD-like_sf"/>
</dbReference>
<dbReference type="GO" id="GO:0009264">
    <property type="term" value="P:deoxyribonucleotide catabolic process"/>
    <property type="evidence" value="ECO:0007669"/>
    <property type="project" value="InterPro"/>
</dbReference>
<feature type="active site" description="Nucleophile" evidence="2">
    <location>
        <position position="13"/>
    </location>
</feature>
<evidence type="ECO:0000313" key="4">
    <source>
        <dbReference type="Proteomes" id="UP000178534"/>
    </source>
</evidence>
<name>A0A1G2DHE5_9BACT</name>
<dbReference type="InterPro" id="IPR010708">
    <property type="entry name" value="5'(3')-deoxyribonucleotidase"/>
</dbReference>
<accession>A0A1G2DHE5</accession>
<organism evidence="3 4">
    <name type="scientific">Candidatus Lloydbacteria bacterium RIFCSPLOWO2_01_FULL_50_20</name>
    <dbReference type="NCBI Taxonomy" id="1798665"/>
    <lineage>
        <taxon>Bacteria</taxon>
        <taxon>Candidatus Lloydiibacteriota</taxon>
    </lineage>
</organism>
<reference evidence="3 4" key="1">
    <citation type="journal article" date="2016" name="Nat. Commun.">
        <title>Thousands of microbial genomes shed light on interconnected biogeochemical processes in an aquifer system.</title>
        <authorList>
            <person name="Anantharaman K."/>
            <person name="Brown C.T."/>
            <person name="Hug L.A."/>
            <person name="Sharon I."/>
            <person name="Castelle C.J."/>
            <person name="Probst A.J."/>
            <person name="Thomas B.C."/>
            <person name="Singh A."/>
            <person name="Wilkins M.J."/>
            <person name="Karaoz U."/>
            <person name="Brodie E.L."/>
            <person name="Williams K.H."/>
            <person name="Hubbard S.S."/>
            <person name="Banfield J.F."/>
        </authorList>
    </citation>
    <scope>NUCLEOTIDE SEQUENCE [LARGE SCALE GENOMIC DNA]</scope>
</reference>
<proteinExistence type="inferred from homology"/>
<evidence type="ECO:0000256" key="2">
    <source>
        <dbReference type="PIRSR" id="PIRSR610708-1"/>
    </source>
</evidence>
<dbReference type="AlphaFoldDB" id="A0A1G2DHE5"/>
<dbReference type="EMBL" id="MHLP01000012">
    <property type="protein sequence ID" value="OGZ13094.1"/>
    <property type="molecule type" value="Genomic_DNA"/>
</dbReference>
<evidence type="ECO:0008006" key="5">
    <source>
        <dbReference type="Google" id="ProtNLM"/>
    </source>
</evidence>
<dbReference type="Gene3D" id="3.40.50.1000">
    <property type="entry name" value="HAD superfamily/HAD-like"/>
    <property type="match status" value="1"/>
</dbReference>
<evidence type="ECO:0000313" key="3">
    <source>
        <dbReference type="EMBL" id="OGZ13094.1"/>
    </source>
</evidence>
<dbReference type="Proteomes" id="UP000178534">
    <property type="component" value="Unassembled WGS sequence"/>
</dbReference>
<feature type="active site" description="Proton donor" evidence="2">
    <location>
        <position position="15"/>
    </location>
</feature>
<comment type="similarity">
    <text evidence="1">Belongs to the 5'(3')-deoxyribonucleotidase family.</text>
</comment>
<dbReference type="STRING" id="1798665.A2942_01400"/>
<sequence>MASQEENFVVGFDLDGVIIDHTQNKMRVAAHYGVTLRMEDTPTEYLEQIITPELHSTLRDQIYDDTDEALSAPLIEGAFDGLARLREHGIPYFLISRRKKPIHALHLLERRGLWGEYFTPENTFFVEHREDKDPIARELGVTHFIDDEARVLRLMPSVSQRILFDVRGLLKETNEFVPVKNWSELSYLLGIATS</sequence>
<dbReference type="GO" id="GO:0008253">
    <property type="term" value="F:5'-nucleotidase activity"/>
    <property type="evidence" value="ECO:0007669"/>
    <property type="project" value="InterPro"/>
</dbReference>
<comment type="caution">
    <text evidence="3">The sequence shown here is derived from an EMBL/GenBank/DDBJ whole genome shotgun (WGS) entry which is preliminary data.</text>
</comment>
<dbReference type="SUPFAM" id="SSF56784">
    <property type="entry name" value="HAD-like"/>
    <property type="match status" value="1"/>
</dbReference>
<gene>
    <name evidence="3" type="ORF">A2942_01400</name>
</gene>
<dbReference type="InterPro" id="IPR023214">
    <property type="entry name" value="HAD_sf"/>
</dbReference>